<dbReference type="AlphaFoldDB" id="A0ABD0PQQ1"/>
<feature type="non-terminal residue" evidence="1">
    <location>
        <position position="1"/>
    </location>
</feature>
<dbReference type="SUPFAM" id="SSF48371">
    <property type="entry name" value="ARM repeat"/>
    <property type="match status" value="1"/>
</dbReference>
<accession>A0ABD0PQQ1</accession>
<protein>
    <submittedName>
        <fullName evidence="1">Uncharacterized protein</fullName>
    </submittedName>
</protein>
<feature type="non-terminal residue" evidence="1">
    <location>
        <position position="72"/>
    </location>
</feature>
<dbReference type="Proteomes" id="UP001529510">
    <property type="component" value="Unassembled WGS sequence"/>
</dbReference>
<dbReference type="PANTHER" id="PTHR12412:SF2">
    <property type="entry name" value="NUCLEAR CAP-BINDING PROTEIN SUBUNIT 1"/>
    <property type="match status" value="1"/>
</dbReference>
<dbReference type="InterPro" id="IPR016024">
    <property type="entry name" value="ARM-type_fold"/>
</dbReference>
<dbReference type="EMBL" id="JAMKFB020000014">
    <property type="protein sequence ID" value="KAL0176242.1"/>
    <property type="molecule type" value="Genomic_DNA"/>
</dbReference>
<gene>
    <name evidence="1" type="ORF">M9458_028572</name>
</gene>
<evidence type="ECO:0000313" key="2">
    <source>
        <dbReference type="Proteomes" id="UP001529510"/>
    </source>
</evidence>
<dbReference type="InterPro" id="IPR027159">
    <property type="entry name" value="CBP80"/>
</dbReference>
<sequence>YLDCLWAQVQKLKKDRWQERHILRPYIAFDSVLCEALQHNLPPFTPPAHSDDAVYPMPHVVFRMFDYTDAPE</sequence>
<evidence type="ECO:0000313" key="1">
    <source>
        <dbReference type="EMBL" id="KAL0176242.1"/>
    </source>
</evidence>
<comment type="caution">
    <text evidence="1">The sequence shown here is derived from an EMBL/GenBank/DDBJ whole genome shotgun (WGS) entry which is preliminary data.</text>
</comment>
<proteinExistence type="predicted"/>
<reference evidence="1 2" key="1">
    <citation type="submission" date="2024-05" db="EMBL/GenBank/DDBJ databases">
        <title>Genome sequencing and assembly of Indian major carp, Cirrhinus mrigala (Hamilton, 1822).</title>
        <authorList>
            <person name="Mohindra V."/>
            <person name="Chowdhury L.M."/>
            <person name="Lal K."/>
            <person name="Jena J.K."/>
        </authorList>
    </citation>
    <scope>NUCLEOTIDE SEQUENCE [LARGE SCALE GENOMIC DNA]</scope>
    <source>
        <strain evidence="1">CM1030</strain>
        <tissue evidence="1">Blood</tissue>
    </source>
</reference>
<dbReference type="Gene3D" id="1.25.40.180">
    <property type="match status" value="1"/>
</dbReference>
<organism evidence="1 2">
    <name type="scientific">Cirrhinus mrigala</name>
    <name type="common">Mrigala</name>
    <dbReference type="NCBI Taxonomy" id="683832"/>
    <lineage>
        <taxon>Eukaryota</taxon>
        <taxon>Metazoa</taxon>
        <taxon>Chordata</taxon>
        <taxon>Craniata</taxon>
        <taxon>Vertebrata</taxon>
        <taxon>Euteleostomi</taxon>
        <taxon>Actinopterygii</taxon>
        <taxon>Neopterygii</taxon>
        <taxon>Teleostei</taxon>
        <taxon>Ostariophysi</taxon>
        <taxon>Cypriniformes</taxon>
        <taxon>Cyprinidae</taxon>
        <taxon>Labeoninae</taxon>
        <taxon>Labeonini</taxon>
        <taxon>Cirrhinus</taxon>
    </lineage>
</organism>
<name>A0ABD0PQQ1_CIRMR</name>
<keyword evidence="2" id="KW-1185">Reference proteome</keyword>
<dbReference type="PANTHER" id="PTHR12412">
    <property type="entry name" value="CAP BINDING PROTEIN"/>
    <property type="match status" value="1"/>
</dbReference>